<proteinExistence type="predicted"/>
<evidence type="ECO:0000256" key="2">
    <source>
        <dbReference type="ARBA" id="ARBA00022737"/>
    </source>
</evidence>
<accession>A0A9P7Z4R5</accession>
<feature type="compositionally biased region" description="Low complexity" evidence="3">
    <location>
        <begin position="737"/>
        <end position="746"/>
    </location>
</feature>
<dbReference type="InterPro" id="IPR011043">
    <property type="entry name" value="Gal_Oxase/kelch_b-propeller"/>
</dbReference>
<dbReference type="Gene3D" id="2.120.10.80">
    <property type="entry name" value="Kelch-type beta propeller"/>
    <property type="match status" value="1"/>
</dbReference>
<evidence type="ECO:0000256" key="3">
    <source>
        <dbReference type="SAM" id="MobiDB-lite"/>
    </source>
</evidence>
<keyword evidence="1" id="KW-0880">Kelch repeat</keyword>
<feature type="compositionally biased region" description="Gly residues" evidence="3">
    <location>
        <begin position="708"/>
        <end position="720"/>
    </location>
</feature>
<feature type="compositionally biased region" description="Low complexity" evidence="3">
    <location>
        <begin position="645"/>
        <end position="672"/>
    </location>
</feature>
<feature type="region of interest" description="Disordered" evidence="3">
    <location>
        <begin position="576"/>
        <end position="603"/>
    </location>
</feature>
<evidence type="ECO:0000313" key="7">
    <source>
        <dbReference type="Proteomes" id="UP000887226"/>
    </source>
</evidence>
<protein>
    <recommendedName>
        <fullName evidence="8">Kelch repeat-containing protein</fullName>
    </recommendedName>
</protein>
<keyword evidence="4" id="KW-1133">Transmembrane helix</keyword>
<dbReference type="PANTHER" id="PTHR46228">
    <property type="entry name" value="KELCH DOMAIN-CONTAINING PROTEIN"/>
    <property type="match status" value="1"/>
</dbReference>
<dbReference type="InterPro" id="IPR015915">
    <property type="entry name" value="Kelch-typ_b-propeller"/>
</dbReference>
<feature type="region of interest" description="Disordered" evidence="3">
    <location>
        <begin position="628"/>
        <end position="791"/>
    </location>
</feature>
<gene>
    <name evidence="6" type="ORF">BJ878DRAFT_46938</name>
</gene>
<dbReference type="CDD" id="cd12087">
    <property type="entry name" value="TM_EGFR-like"/>
    <property type="match status" value="1"/>
</dbReference>
<dbReference type="Proteomes" id="UP000887226">
    <property type="component" value="Unassembled WGS sequence"/>
</dbReference>
<feature type="signal peptide" evidence="5">
    <location>
        <begin position="1"/>
        <end position="20"/>
    </location>
</feature>
<reference evidence="6" key="1">
    <citation type="journal article" date="2021" name="IMA Fungus">
        <title>Genomic characterization of three marine fungi, including Emericellopsis atlantica sp. nov. with signatures of a generalist lifestyle and marine biomass degradation.</title>
        <authorList>
            <person name="Hagestad O.C."/>
            <person name="Hou L."/>
            <person name="Andersen J.H."/>
            <person name="Hansen E.H."/>
            <person name="Altermark B."/>
            <person name="Li C."/>
            <person name="Kuhnert E."/>
            <person name="Cox R.J."/>
            <person name="Crous P.W."/>
            <person name="Spatafora J.W."/>
            <person name="Lail K."/>
            <person name="Amirebrahimi M."/>
            <person name="Lipzen A."/>
            <person name="Pangilinan J."/>
            <person name="Andreopoulos W."/>
            <person name="Hayes R.D."/>
            <person name="Ng V."/>
            <person name="Grigoriev I.V."/>
            <person name="Jackson S.A."/>
            <person name="Sutton T.D.S."/>
            <person name="Dobson A.D.W."/>
            <person name="Rama T."/>
        </authorList>
    </citation>
    <scope>NUCLEOTIDE SEQUENCE</scope>
    <source>
        <strain evidence="6">TRa3180A</strain>
    </source>
</reference>
<evidence type="ECO:0000313" key="6">
    <source>
        <dbReference type="EMBL" id="KAG9244895.1"/>
    </source>
</evidence>
<keyword evidence="4" id="KW-0812">Transmembrane</keyword>
<dbReference type="PANTHER" id="PTHR46228:SF2">
    <property type="entry name" value="KELCH REPEAT PROTEIN (AFU_ORTHOLOGUE AFUA_4G14350)"/>
    <property type="match status" value="1"/>
</dbReference>
<keyword evidence="5" id="KW-0732">Signal</keyword>
<evidence type="ECO:0000256" key="4">
    <source>
        <dbReference type="SAM" id="Phobius"/>
    </source>
</evidence>
<evidence type="ECO:0008006" key="8">
    <source>
        <dbReference type="Google" id="ProtNLM"/>
    </source>
</evidence>
<feature type="transmembrane region" description="Helical" evidence="4">
    <location>
        <begin position="516"/>
        <end position="540"/>
    </location>
</feature>
<dbReference type="AlphaFoldDB" id="A0A9P7Z4R5"/>
<keyword evidence="2" id="KW-0677">Repeat</keyword>
<feature type="compositionally biased region" description="Polar residues" evidence="3">
    <location>
        <begin position="679"/>
        <end position="688"/>
    </location>
</feature>
<feature type="compositionally biased region" description="Polar residues" evidence="3">
    <location>
        <begin position="583"/>
        <end position="595"/>
    </location>
</feature>
<comment type="caution">
    <text evidence="6">The sequence shown here is derived from an EMBL/GenBank/DDBJ whole genome shotgun (WGS) entry which is preliminary data.</text>
</comment>
<evidence type="ECO:0000256" key="1">
    <source>
        <dbReference type="ARBA" id="ARBA00022441"/>
    </source>
</evidence>
<feature type="chain" id="PRO_5040356542" description="Kelch repeat-containing protein" evidence="5">
    <location>
        <begin position="21"/>
        <end position="791"/>
    </location>
</feature>
<evidence type="ECO:0000256" key="5">
    <source>
        <dbReference type="SAM" id="SignalP"/>
    </source>
</evidence>
<keyword evidence="7" id="KW-1185">Reference proteome</keyword>
<keyword evidence="4" id="KW-0472">Membrane</keyword>
<name>A0A9P7Z4R5_9HELO</name>
<dbReference type="OrthoDB" id="10251809at2759"/>
<dbReference type="SUPFAM" id="SSF50965">
    <property type="entry name" value="Galactose oxidase, central domain"/>
    <property type="match status" value="1"/>
</dbReference>
<sequence>MFLSSLSLLAAACLVRLCAAQASGWQEGQVNATMCYWQTPRAAVIRDTAYIDGGYLWWMPGLSDGIYGNVVSDGNPLGLVYLLNFSTPFKTSDNISSVLTTVSKASGSGNANNIGPNYVDGGMFANYYRWFTYGGLLALTDAFKAQDANQVAAYNAYPNELPGQQFAAGYDLEKLPDTVSRYISGGAAASAPSENLGFYFGGLRAPNFGPIFQFPGNATLNANVSSETLIQLNMTSEQQNTEVWSNTTLTIPGRASAEIVWVPVSDKGILVAIGGATYPYYASLSQKNNDSINILSNQQSVKFLSTVSVYDISANKWYEQATSDAPTSPLAQGCTVVASSADGLTHNIYWYGGFDGVHPTEDFSDDVWVLSIPSFTWVKVYSGKASHARAGHRCFQPYPDQMIVIGGYSALTGAVPECVEDGIIQIFNLSSATWIDHYNPNTWNNYSVPSAVYAAVGTSTSPAAGFVSGLSTVMGTKYDTTKVIKFYPYTISAVKNTTSSVLPSATVRPSSKTPSYLAPVLAVVLGLFVITLIILGVLLWRRRKYLQRVRNGTQSESGTADSRFWVGQWLRGTPNANDVKAPTVTTDQTEETYPSSPYDYEDRPKAQEFGDTQIHELMDTSIAQEMDSTGTGFVPLTPKPKRGPSTTSSVVSSNSSFHRPPISPIGRPGSPSLGADSNPRVTSGVSDISDTKRGHLRGISDTSISTQGGAGARSIVGGGNSAYATPTEKMQMRDPPAAAVSGSGSARPDVMRPMTPPDMSNTTGDYFGARSTGNPTPKRRSNFEERLDEDE</sequence>
<dbReference type="EMBL" id="MU253876">
    <property type="protein sequence ID" value="KAG9244895.1"/>
    <property type="molecule type" value="Genomic_DNA"/>
</dbReference>
<organism evidence="6 7">
    <name type="scientific">Calycina marina</name>
    <dbReference type="NCBI Taxonomy" id="1763456"/>
    <lineage>
        <taxon>Eukaryota</taxon>
        <taxon>Fungi</taxon>
        <taxon>Dikarya</taxon>
        <taxon>Ascomycota</taxon>
        <taxon>Pezizomycotina</taxon>
        <taxon>Leotiomycetes</taxon>
        <taxon>Helotiales</taxon>
        <taxon>Pezizellaceae</taxon>
        <taxon>Calycina</taxon>
    </lineage>
</organism>